<evidence type="ECO:0000256" key="2">
    <source>
        <dbReference type="PROSITE-ProRule" id="PRU00335"/>
    </source>
</evidence>
<dbReference type="InterPro" id="IPR009057">
    <property type="entry name" value="Homeodomain-like_sf"/>
</dbReference>
<dbReference type="Pfam" id="PF08362">
    <property type="entry name" value="TetR_C_3"/>
    <property type="match status" value="1"/>
</dbReference>
<name>A0A4D6XDE1_PSEPU</name>
<dbReference type="RefSeq" id="WP_136917414.1">
    <property type="nucleotide sequence ID" value="NZ_CP039371.1"/>
</dbReference>
<dbReference type="GO" id="GO:0003677">
    <property type="term" value="F:DNA binding"/>
    <property type="evidence" value="ECO:0007669"/>
    <property type="project" value="UniProtKB-UniRule"/>
</dbReference>
<reference evidence="6" key="1">
    <citation type="submission" date="2019-04" db="EMBL/GenBank/DDBJ databases">
        <title>Genome sequence of Pseudomonas putida 1290, an auxin catabolizing strain.</title>
        <authorList>
            <person name="Laird T.S."/>
            <person name="Leveau J.H.J."/>
        </authorList>
    </citation>
    <scope>NUCLEOTIDE SEQUENCE [LARGE SCALE GENOMIC DNA]</scope>
    <source>
        <strain evidence="6">1290</strain>
    </source>
</reference>
<gene>
    <name evidence="5" type="primary">rutR</name>
    <name evidence="5" type="ORF">E6B08_15690</name>
</gene>
<dbReference type="SUPFAM" id="SSF48498">
    <property type="entry name" value="Tetracyclin repressor-like, C-terminal domain"/>
    <property type="match status" value="1"/>
</dbReference>
<dbReference type="PROSITE" id="PS50977">
    <property type="entry name" value="HTH_TETR_2"/>
    <property type="match status" value="1"/>
</dbReference>
<feature type="region of interest" description="Disordered" evidence="3">
    <location>
        <begin position="1"/>
        <end position="32"/>
    </location>
</feature>
<dbReference type="Proteomes" id="UP000298551">
    <property type="component" value="Chromosome"/>
</dbReference>
<evidence type="ECO:0000256" key="1">
    <source>
        <dbReference type="ARBA" id="ARBA00023125"/>
    </source>
</evidence>
<dbReference type="PRINTS" id="PR00455">
    <property type="entry name" value="HTHTETR"/>
</dbReference>
<dbReference type="InterPro" id="IPR050109">
    <property type="entry name" value="HTH-type_TetR-like_transc_reg"/>
</dbReference>
<dbReference type="PANTHER" id="PTHR30328">
    <property type="entry name" value="TRANSCRIPTIONAL REPRESSOR"/>
    <property type="match status" value="1"/>
</dbReference>
<feature type="domain" description="HTH tetR-type" evidence="4">
    <location>
        <begin position="37"/>
        <end position="97"/>
    </location>
</feature>
<evidence type="ECO:0000256" key="3">
    <source>
        <dbReference type="SAM" id="MobiDB-lite"/>
    </source>
</evidence>
<dbReference type="Gene3D" id="1.10.10.60">
    <property type="entry name" value="Homeodomain-like"/>
    <property type="match status" value="1"/>
</dbReference>
<dbReference type="GO" id="GO:0045892">
    <property type="term" value="P:negative regulation of DNA-templated transcription"/>
    <property type="evidence" value="ECO:0007669"/>
    <property type="project" value="InterPro"/>
</dbReference>
<dbReference type="Pfam" id="PF00440">
    <property type="entry name" value="TetR_N"/>
    <property type="match status" value="1"/>
</dbReference>
<evidence type="ECO:0000313" key="6">
    <source>
        <dbReference type="Proteomes" id="UP000298551"/>
    </source>
</evidence>
<dbReference type="OrthoDB" id="6860332at2"/>
<keyword evidence="1 2" id="KW-0238">DNA-binding</keyword>
<dbReference type="PANTHER" id="PTHR30328:SF54">
    <property type="entry name" value="HTH-TYPE TRANSCRIPTIONAL REPRESSOR SCO4008"/>
    <property type="match status" value="1"/>
</dbReference>
<proteinExistence type="predicted"/>
<dbReference type="InterPro" id="IPR036271">
    <property type="entry name" value="Tet_transcr_reg_TetR-rel_C_sf"/>
</dbReference>
<evidence type="ECO:0000259" key="4">
    <source>
        <dbReference type="PROSITE" id="PS50977"/>
    </source>
</evidence>
<sequence>MVRTIGKAQEPKPKRKGELAAKGEPTAAEKRRARQIEGKRTVILEAALKLFAQFGVHGASLDQIAMLADVSKTNLLYYFSNKDELYKAVLQRILDVWVDPLEHFTADKSPEQAISEYVRAKLAVSRDHSSESKLFCMEVMQGAPLMLGQLQHPLKEKVDLKVKVIEGWIERGALSPVDPYHLIFTIWATTQHYADFGTQIEALTGKSLGDPGFFEETCSNICNLLLSGIIPRD</sequence>
<evidence type="ECO:0000313" key="5">
    <source>
        <dbReference type="EMBL" id="QCI15486.1"/>
    </source>
</evidence>
<feature type="DNA-binding region" description="H-T-H motif" evidence="2">
    <location>
        <begin position="60"/>
        <end position="79"/>
    </location>
</feature>
<dbReference type="InterPro" id="IPR001647">
    <property type="entry name" value="HTH_TetR"/>
</dbReference>
<dbReference type="AlphaFoldDB" id="A0A4D6XDE1"/>
<dbReference type="NCBIfam" id="NF011584">
    <property type="entry name" value="PRK15008.1"/>
    <property type="match status" value="1"/>
</dbReference>
<protein>
    <submittedName>
        <fullName evidence="5">HTH-type transcriptional regulator RutR</fullName>
    </submittedName>
</protein>
<dbReference type="InterPro" id="IPR013573">
    <property type="entry name" value="Tscrpt_reg_YcdC_C"/>
</dbReference>
<dbReference type="Gene3D" id="1.10.357.10">
    <property type="entry name" value="Tetracycline Repressor, domain 2"/>
    <property type="match status" value="1"/>
</dbReference>
<feature type="compositionally biased region" description="Basic and acidic residues" evidence="3">
    <location>
        <begin position="9"/>
        <end position="32"/>
    </location>
</feature>
<dbReference type="EMBL" id="CP039371">
    <property type="protein sequence ID" value="QCI15486.1"/>
    <property type="molecule type" value="Genomic_DNA"/>
</dbReference>
<dbReference type="SUPFAM" id="SSF46689">
    <property type="entry name" value="Homeodomain-like"/>
    <property type="match status" value="1"/>
</dbReference>
<organism evidence="5 6">
    <name type="scientific">Pseudomonas putida</name>
    <name type="common">Arthrobacter siderocapsulatus</name>
    <dbReference type="NCBI Taxonomy" id="303"/>
    <lineage>
        <taxon>Bacteria</taxon>
        <taxon>Pseudomonadati</taxon>
        <taxon>Pseudomonadota</taxon>
        <taxon>Gammaproteobacteria</taxon>
        <taxon>Pseudomonadales</taxon>
        <taxon>Pseudomonadaceae</taxon>
        <taxon>Pseudomonas</taxon>
    </lineage>
</organism>
<accession>A0A4D6XDE1</accession>